<evidence type="ECO:0000256" key="6">
    <source>
        <dbReference type="ARBA" id="ARBA00023303"/>
    </source>
</evidence>
<dbReference type="Proteomes" id="UP001549139">
    <property type="component" value="Unassembled WGS sequence"/>
</dbReference>
<dbReference type="GO" id="GO:0062054">
    <property type="term" value="F:fluoride channel activity"/>
    <property type="evidence" value="ECO:0007669"/>
    <property type="project" value="UniProtKB-UniRule"/>
</dbReference>
<dbReference type="EMBL" id="JBEPNZ010000001">
    <property type="protein sequence ID" value="MET3944340.1"/>
    <property type="molecule type" value="Genomic_DNA"/>
</dbReference>
<keyword evidence="4 10" id="KW-1133">Transmembrane helix</keyword>
<keyword evidence="10" id="KW-0813">Transport</keyword>
<keyword evidence="2 10" id="KW-1003">Cell membrane</keyword>
<comment type="subcellular location">
    <subcellularLocation>
        <location evidence="1 10">Cell membrane</location>
        <topology evidence="1 10">Multi-pass membrane protein</topology>
    </subcellularLocation>
</comment>
<proteinExistence type="inferred from homology"/>
<gene>
    <name evidence="10" type="primary">fluC</name>
    <name evidence="10" type="synonym">crcB</name>
    <name evidence="12" type="ORF">HF989_09695</name>
    <name evidence="11" type="ORF">JOF50_001139</name>
</gene>
<evidence type="ECO:0000313" key="11">
    <source>
        <dbReference type="EMBL" id="MET3944340.1"/>
    </source>
</evidence>
<dbReference type="Pfam" id="PF02537">
    <property type="entry name" value="CRCB"/>
    <property type="match status" value="1"/>
</dbReference>
<evidence type="ECO:0000256" key="4">
    <source>
        <dbReference type="ARBA" id="ARBA00022989"/>
    </source>
</evidence>
<feature type="transmembrane region" description="Helical" evidence="10">
    <location>
        <begin position="45"/>
        <end position="72"/>
    </location>
</feature>
<evidence type="ECO:0000256" key="10">
    <source>
        <dbReference type="HAMAP-Rule" id="MF_00454"/>
    </source>
</evidence>
<name>A0A7X6LSL8_9CORY</name>
<evidence type="ECO:0000313" key="12">
    <source>
        <dbReference type="EMBL" id="NKY69628.1"/>
    </source>
</evidence>
<evidence type="ECO:0000256" key="1">
    <source>
        <dbReference type="ARBA" id="ARBA00004651"/>
    </source>
</evidence>
<keyword evidence="10" id="KW-0406">Ion transport</keyword>
<dbReference type="Proteomes" id="UP000554284">
    <property type="component" value="Unassembled WGS sequence"/>
</dbReference>
<dbReference type="EMBL" id="JAAXPF010000014">
    <property type="protein sequence ID" value="NKY69628.1"/>
    <property type="molecule type" value="Genomic_DNA"/>
</dbReference>
<evidence type="ECO:0000313" key="13">
    <source>
        <dbReference type="Proteomes" id="UP000554284"/>
    </source>
</evidence>
<feature type="binding site" evidence="10">
    <location>
        <position position="70"/>
    </location>
    <ligand>
        <name>Na(+)</name>
        <dbReference type="ChEBI" id="CHEBI:29101"/>
        <note>structural</note>
    </ligand>
</feature>
<keyword evidence="3 10" id="KW-0812">Transmembrane</keyword>
<keyword evidence="5 10" id="KW-0472">Membrane</keyword>
<keyword evidence="6 10" id="KW-0407">Ion channel</keyword>
<evidence type="ECO:0000256" key="8">
    <source>
        <dbReference type="ARBA" id="ARBA00035585"/>
    </source>
</evidence>
<dbReference type="GO" id="GO:0005886">
    <property type="term" value="C:plasma membrane"/>
    <property type="evidence" value="ECO:0007669"/>
    <property type="project" value="UniProtKB-SubCell"/>
</dbReference>
<comment type="function">
    <text evidence="9 10">Fluoride-specific ion channel. Important for reducing fluoride concentration in the cell, thus reducing its toxicity.</text>
</comment>
<reference evidence="12 13" key="1">
    <citation type="submission" date="2020-04" db="EMBL/GenBank/DDBJ databases">
        <title>MicrobeNet Type strains.</title>
        <authorList>
            <person name="Nicholson A.C."/>
        </authorList>
    </citation>
    <scope>NUCLEOTIDE SEQUENCE [LARGE SCALE GENOMIC DNA]</scope>
    <source>
        <strain evidence="12 13">ATCC 700355</strain>
    </source>
</reference>
<dbReference type="InterPro" id="IPR003691">
    <property type="entry name" value="FluC"/>
</dbReference>
<comment type="activity regulation">
    <text evidence="10">Na(+) is not transported, but it plays an essential structural role and its presence is essential for fluoride channel function.</text>
</comment>
<comment type="similarity">
    <text evidence="7 10">Belongs to the fluoride channel Fluc/FEX (TC 1.A.43) family.</text>
</comment>
<dbReference type="AlphaFoldDB" id="A0A7X6LSL8"/>
<reference evidence="11 14" key="2">
    <citation type="submission" date="2024-06" db="EMBL/GenBank/DDBJ databases">
        <title>Sequencing the genomes of 1000 actinobacteria strains.</title>
        <authorList>
            <person name="Klenk H.-P."/>
        </authorList>
    </citation>
    <scope>NUCLEOTIDE SEQUENCE [LARGE SCALE GENOMIC DNA]</scope>
    <source>
        <strain evidence="11 14">DSM 44265</strain>
    </source>
</reference>
<keyword evidence="14" id="KW-1185">Reference proteome</keyword>
<evidence type="ECO:0000256" key="9">
    <source>
        <dbReference type="ARBA" id="ARBA00049940"/>
    </source>
</evidence>
<evidence type="ECO:0000256" key="7">
    <source>
        <dbReference type="ARBA" id="ARBA00035120"/>
    </source>
</evidence>
<feature type="transmembrane region" description="Helical" evidence="10">
    <location>
        <begin position="93"/>
        <end position="115"/>
    </location>
</feature>
<comment type="caution">
    <text evidence="10">Lacks conserved residue(s) required for the propagation of feature annotation.</text>
</comment>
<keyword evidence="10" id="KW-0479">Metal-binding</keyword>
<comment type="catalytic activity">
    <reaction evidence="8">
        <text>fluoride(in) = fluoride(out)</text>
        <dbReference type="Rhea" id="RHEA:76159"/>
        <dbReference type="ChEBI" id="CHEBI:17051"/>
    </reaction>
    <physiologicalReaction direction="left-to-right" evidence="8">
        <dbReference type="Rhea" id="RHEA:76160"/>
    </physiologicalReaction>
</comment>
<dbReference type="HAMAP" id="MF_00454">
    <property type="entry name" value="FluC"/>
    <property type="match status" value="1"/>
</dbReference>
<sequence length="122" mass="12135">MASWLALALTLAVVFAGGVLGGISRYALTRLISNARAAIVVANVSASVLAGVAAAAPAVWQLALGAGFSGALSTWSTFARQVGDMTKEGRRVAALRLALGTAALGVAGAWTGLVWGRQALGG</sequence>
<protein>
    <recommendedName>
        <fullName evidence="10">Fluoride-specific ion channel FluC</fullName>
    </recommendedName>
</protein>
<dbReference type="GO" id="GO:0046872">
    <property type="term" value="F:metal ion binding"/>
    <property type="evidence" value="ECO:0007669"/>
    <property type="project" value="UniProtKB-KW"/>
</dbReference>
<dbReference type="RefSeq" id="WP_168686068.1">
    <property type="nucleotide sequence ID" value="NZ_JAAXPF010000014.1"/>
</dbReference>
<evidence type="ECO:0000256" key="3">
    <source>
        <dbReference type="ARBA" id="ARBA00022692"/>
    </source>
</evidence>
<evidence type="ECO:0000256" key="2">
    <source>
        <dbReference type="ARBA" id="ARBA00022475"/>
    </source>
</evidence>
<comment type="caution">
    <text evidence="12">The sequence shown here is derived from an EMBL/GenBank/DDBJ whole genome shotgun (WGS) entry which is preliminary data.</text>
</comment>
<keyword evidence="10" id="KW-0915">Sodium</keyword>
<evidence type="ECO:0000256" key="5">
    <source>
        <dbReference type="ARBA" id="ARBA00023136"/>
    </source>
</evidence>
<feature type="binding site" evidence="10">
    <location>
        <position position="73"/>
    </location>
    <ligand>
        <name>Na(+)</name>
        <dbReference type="ChEBI" id="CHEBI:29101"/>
        <note>structural</note>
    </ligand>
</feature>
<organism evidence="12 13">
    <name type="scientific">Corynebacterium mucifaciens</name>
    <dbReference type="NCBI Taxonomy" id="57171"/>
    <lineage>
        <taxon>Bacteria</taxon>
        <taxon>Bacillati</taxon>
        <taxon>Actinomycetota</taxon>
        <taxon>Actinomycetes</taxon>
        <taxon>Mycobacteriales</taxon>
        <taxon>Corynebacteriaceae</taxon>
        <taxon>Corynebacterium</taxon>
    </lineage>
</organism>
<dbReference type="GO" id="GO:0140114">
    <property type="term" value="P:cellular detoxification of fluoride"/>
    <property type="evidence" value="ECO:0007669"/>
    <property type="project" value="UniProtKB-UniRule"/>
</dbReference>
<evidence type="ECO:0000313" key="14">
    <source>
        <dbReference type="Proteomes" id="UP001549139"/>
    </source>
</evidence>
<accession>A0A7X6LSL8</accession>